<reference evidence="1" key="1">
    <citation type="submission" date="2020-05" db="EMBL/GenBank/DDBJ databases">
        <authorList>
            <person name="Chiriac C."/>
            <person name="Salcher M."/>
            <person name="Ghai R."/>
            <person name="Kavagutti S V."/>
        </authorList>
    </citation>
    <scope>NUCLEOTIDE SEQUENCE</scope>
</reference>
<proteinExistence type="predicted"/>
<evidence type="ECO:0000313" key="1">
    <source>
        <dbReference type="EMBL" id="CAB5221137.1"/>
    </source>
</evidence>
<accession>A0A6J7WTT0</accession>
<sequence>MITIKGISKRHVQLLDEMWACESFEQFESWKSTHSEQDQLIIDSLMRMVLAECIDNDLGDMSEAKEVLSRF</sequence>
<name>A0A6J7WTT0_9CAUD</name>
<dbReference type="EMBL" id="LR798293">
    <property type="protein sequence ID" value="CAB5221137.1"/>
    <property type="molecule type" value="Genomic_DNA"/>
</dbReference>
<organism evidence="1">
    <name type="scientific">uncultured Caudovirales phage</name>
    <dbReference type="NCBI Taxonomy" id="2100421"/>
    <lineage>
        <taxon>Viruses</taxon>
        <taxon>Duplodnaviria</taxon>
        <taxon>Heunggongvirae</taxon>
        <taxon>Uroviricota</taxon>
        <taxon>Caudoviricetes</taxon>
        <taxon>Peduoviridae</taxon>
        <taxon>Maltschvirus</taxon>
        <taxon>Maltschvirus maltsch</taxon>
    </lineage>
</organism>
<protein>
    <submittedName>
        <fullName evidence="1">Uncharacterized protein</fullName>
    </submittedName>
</protein>
<gene>
    <name evidence="1" type="ORF">UFOVP240_88</name>
</gene>